<proteinExistence type="predicted"/>
<evidence type="ECO:0000313" key="1">
    <source>
        <dbReference type="EMBL" id="ANS77680.1"/>
    </source>
</evidence>
<dbReference type="KEGG" id="serj:SGUI_0284"/>
<sequence length="254" mass="26475">MPDHELPASVRVALWATAAFAGRIDVSGVAPRALPDLDHVEGLEAPLAMWQSLGERALLVALPRPGDLSGMPRATGDLHAAAGAARECVFIPGLGGALVPEFEQFGPEGDQGWAARFEIYGADPYPTHRVEALDLGQVELSLRTELAALTEDLAAAGGAPFGASADRALDRLRAVADADRWGLPPGLPGRAERLIGLAATVLRLTEAGLDPGLESVDLATTSARGQTLRQLHALASTSLADATNNAVLHLAGWR</sequence>
<dbReference type="RefSeq" id="WP_066635365.1">
    <property type="nucleotide sequence ID" value="NZ_CP014989.1"/>
</dbReference>
<dbReference type="EMBL" id="CP014989">
    <property type="protein sequence ID" value="ANS77680.1"/>
    <property type="molecule type" value="Genomic_DNA"/>
</dbReference>
<evidence type="ECO:0000313" key="2">
    <source>
        <dbReference type="Proteomes" id="UP000092482"/>
    </source>
</evidence>
<dbReference type="AlphaFoldDB" id="A0A1B1N8C6"/>
<reference evidence="1 2" key="1">
    <citation type="submission" date="2016-03" db="EMBL/GenBank/DDBJ databases">
        <title>Shallow-sea hydrothermal system.</title>
        <authorList>
            <person name="Tang K."/>
        </authorList>
    </citation>
    <scope>NUCLEOTIDE SEQUENCE [LARGE SCALE GENOMIC DNA]</scope>
    <source>
        <strain evidence="1 2">JLT9</strain>
    </source>
</reference>
<dbReference type="OrthoDB" id="5141834at2"/>
<name>A0A1B1N8C6_9MICO</name>
<keyword evidence="2" id="KW-1185">Reference proteome</keyword>
<gene>
    <name evidence="1" type="ORF">SGUI_0284</name>
</gene>
<dbReference type="STRING" id="1758689.SGUI_0284"/>
<protein>
    <submittedName>
        <fullName evidence="1">Uncharacterized protein</fullName>
    </submittedName>
</protein>
<organism evidence="1 2">
    <name type="scientific">Serinicoccus hydrothermalis</name>
    <dbReference type="NCBI Taxonomy" id="1758689"/>
    <lineage>
        <taxon>Bacteria</taxon>
        <taxon>Bacillati</taxon>
        <taxon>Actinomycetota</taxon>
        <taxon>Actinomycetes</taxon>
        <taxon>Micrococcales</taxon>
        <taxon>Ornithinimicrobiaceae</taxon>
        <taxon>Serinicoccus</taxon>
    </lineage>
</organism>
<dbReference type="Proteomes" id="UP000092482">
    <property type="component" value="Chromosome"/>
</dbReference>
<accession>A0A1B1N8C6</accession>